<dbReference type="SMART" id="SM00028">
    <property type="entry name" value="TPR"/>
    <property type="match status" value="9"/>
</dbReference>
<protein>
    <submittedName>
        <fullName evidence="5">Protein bima</fullName>
    </submittedName>
</protein>
<comment type="caution">
    <text evidence="5">The sequence shown here is derived from an EMBL/GenBank/DDBJ whole genome shotgun (WGS) entry which is preliminary data.</text>
</comment>
<keyword evidence="1 3" id="KW-0802">TPR repeat</keyword>
<dbReference type="PROSITE" id="PS50005">
    <property type="entry name" value="TPR"/>
    <property type="match status" value="5"/>
</dbReference>
<dbReference type="GO" id="GO:0005680">
    <property type="term" value="C:anaphase-promoting complex"/>
    <property type="evidence" value="ECO:0007669"/>
    <property type="project" value="UniProtKB-ARBA"/>
</dbReference>
<dbReference type="GO" id="GO:0051301">
    <property type="term" value="P:cell division"/>
    <property type="evidence" value="ECO:0007669"/>
    <property type="project" value="TreeGrafter"/>
</dbReference>
<dbReference type="GO" id="GO:0016567">
    <property type="term" value="P:protein ubiquitination"/>
    <property type="evidence" value="ECO:0007669"/>
    <property type="project" value="TreeGrafter"/>
</dbReference>
<dbReference type="Pfam" id="PF00515">
    <property type="entry name" value="TPR_1"/>
    <property type="match status" value="2"/>
</dbReference>
<dbReference type="SUPFAM" id="SSF48452">
    <property type="entry name" value="TPR-like"/>
    <property type="match status" value="3"/>
</dbReference>
<dbReference type="GO" id="GO:0005737">
    <property type="term" value="C:cytoplasm"/>
    <property type="evidence" value="ECO:0007669"/>
    <property type="project" value="TreeGrafter"/>
</dbReference>
<feature type="repeat" description="TPR" evidence="3">
    <location>
        <begin position="513"/>
        <end position="546"/>
    </location>
</feature>
<accession>A0A9P4NSJ9</accession>
<feature type="repeat" description="TPR" evidence="3">
    <location>
        <begin position="751"/>
        <end position="784"/>
    </location>
</feature>
<sequence>MSPANPFAAAQLRQLIFYNLDNDLLQNALFLSGRLYALEPRNPDTSHLLALCHLKLGQFKAAYDYSKDTRLRGSHLGCAFVFAQACLALERYTDGITALERCRNSWEARNHWNKHSENTRRHLPDAAAVLCLFGKLCRANGETKKAAECYSQSLKLNPFMWDAFTDLCDAGVPLRTDNIFKLTDEMRAYLSIPASAATPGESATQNVPLQSHINGSKNVSNTPAGYDPFNPSRTAGDPGLNHGGPNFMSRLNGSVAPAPSSNVSQILDWDTPATTISNFEDDVLMDDTQLPADSQVPAAPMRKKGTLTSFVSDMMTDAPKMKTMTTRNRPRIGGEGESETSRPTLLPVSHKRTVSGQVPPSSSSTASDSTERTVRRSTRLQTGGSSSRLGGVFSKYTESKEKREMPKIRATGVKGRATVSTVGRNVSGNRRLEPGLRDAKERPLSAASSVRDVTTRKQAQPPAERPPQEHEALQWLLDLCAKLGEGYYQLSRYHCKDASDILTSVSTSQRETPWVLAQIGRAYYERSMYQEAGEVFAKIKKIQPSRMEDMEIYSTVLWHLKEEMELAYLSHELLESDRLSSQAWCAIGNSFSLQREHDQAVKCFKRATQLEPKFAYGFTLQGHEHVANEEFDKALHAYRCAISADNRHYNGWYGLGQVYEKLGKYEVAEKHYKCASQINPNNPLLLICIGLVLEKNKKSSAALNFYEQACVLDEKSAKTRFMKARVLMRLRQPQAALKELKELKNIAPDESMVHFMLGKLHKMLGDKTSAIRHLTIALNLDPKVFSPKFLQILDDTNDDPYQASAHIKDALESLEDEDDEYDDDEMI</sequence>
<feature type="repeat" description="TPR" evidence="3">
    <location>
        <begin position="649"/>
        <end position="682"/>
    </location>
</feature>
<dbReference type="GO" id="GO:0031145">
    <property type="term" value="P:anaphase-promoting complex-dependent catabolic process"/>
    <property type="evidence" value="ECO:0007669"/>
    <property type="project" value="TreeGrafter"/>
</dbReference>
<reference evidence="5" key="1">
    <citation type="journal article" date="2020" name="Stud. Mycol.">
        <title>101 Dothideomycetes genomes: a test case for predicting lifestyles and emergence of pathogens.</title>
        <authorList>
            <person name="Haridas S."/>
            <person name="Albert R."/>
            <person name="Binder M."/>
            <person name="Bloem J."/>
            <person name="Labutti K."/>
            <person name="Salamov A."/>
            <person name="Andreopoulos B."/>
            <person name="Baker S."/>
            <person name="Barry K."/>
            <person name="Bills G."/>
            <person name="Bluhm B."/>
            <person name="Cannon C."/>
            <person name="Castanera R."/>
            <person name="Culley D."/>
            <person name="Daum C."/>
            <person name="Ezra D."/>
            <person name="Gonzalez J."/>
            <person name="Henrissat B."/>
            <person name="Kuo A."/>
            <person name="Liang C."/>
            <person name="Lipzen A."/>
            <person name="Lutzoni F."/>
            <person name="Magnuson J."/>
            <person name="Mondo S."/>
            <person name="Nolan M."/>
            <person name="Ohm R."/>
            <person name="Pangilinan J."/>
            <person name="Park H.-J."/>
            <person name="Ramirez L."/>
            <person name="Alfaro M."/>
            <person name="Sun H."/>
            <person name="Tritt A."/>
            <person name="Yoshinaga Y."/>
            <person name="Zwiers L.-H."/>
            <person name="Turgeon B."/>
            <person name="Goodwin S."/>
            <person name="Spatafora J."/>
            <person name="Crous P."/>
            <person name="Grigoriev I."/>
        </authorList>
    </citation>
    <scope>NUCLEOTIDE SEQUENCE</scope>
    <source>
        <strain evidence="5">CBS 130266</strain>
    </source>
</reference>
<name>A0A9P4NSJ9_9PEZI</name>
<evidence type="ECO:0000256" key="3">
    <source>
        <dbReference type="PROSITE-ProRule" id="PRU00339"/>
    </source>
</evidence>
<dbReference type="Pfam" id="PF12895">
    <property type="entry name" value="ANAPC3"/>
    <property type="match status" value="1"/>
</dbReference>
<dbReference type="Gene3D" id="1.25.40.10">
    <property type="entry name" value="Tetratricopeptide repeat domain"/>
    <property type="match status" value="4"/>
</dbReference>
<dbReference type="AlphaFoldDB" id="A0A9P4NSJ9"/>
<comment type="similarity">
    <text evidence="2">Belongs to the APC3/CDC27 family.</text>
</comment>
<feature type="repeat" description="TPR" evidence="3">
    <location>
        <begin position="127"/>
        <end position="160"/>
    </location>
</feature>
<organism evidence="5 6">
    <name type="scientific">Tothia fuscella</name>
    <dbReference type="NCBI Taxonomy" id="1048955"/>
    <lineage>
        <taxon>Eukaryota</taxon>
        <taxon>Fungi</taxon>
        <taxon>Dikarya</taxon>
        <taxon>Ascomycota</taxon>
        <taxon>Pezizomycotina</taxon>
        <taxon>Dothideomycetes</taxon>
        <taxon>Pleosporomycetidae</taxon>
        <taxon>Venturiales</taxon>
        <taxon>Cylindrosympodiaceae</taxon>
        <taxon>Tothia</taxon>
    </lineage>
</organism>
<dbReference type="EMBL" id="MU007032">
    <property type="protein sequence ID" value="KAF2431379.1"/>
    <property type="molecule type" value="Genomic_DNA"/>
</dbReference>
<evidence type="ECO:0000256" key="2">
    <source>
        <dbReference type="ARBA" id="ARBA00038210"/>
    </source>
</evidence>
<dbReference type="GO" id="GO:0007091">
    <property type="term" value="P:metaphase/anaphase transition of mitotic cell cycle"/>
    <property type="evidence" value="ECO:0007669"/>
    <property type="project" value="TreeGrafter"/>
</dbReference>
<feature type="compositionally biased region" description="Polar residues" evidence="4">
    <location>
        <begin position="379"/>
        <end position="388"/>
    </location>
</feature>
<feature type="compositionally biased region" description="Polar residues" evidence="4">
    <location>
        <begin position="418"/>
        <end position="428"/>
    </location>
</feature>
<evidence type="ECO:0000313" key="6">
    <source>
        <dbReference type="Proteomes" id="UP000800235"/>
    </source>
</evidence>
<feature type="region of interest" description="Disordered" evidence="4">
    <location>
        <begin position="315"/>
        <end position="469"/>
    </location>
</feature>
<dbReference type="InterPro" id="IPR011990">
    <property type="entry name" value="TPR-like_helical_dom_sf"/>
</dbReference>
<keyword evidence="6" id="KW-1185">Reference proteome</keyword>
<feature type="compositionally biased region" description="Basic and acidic residues" evidence="4">
    <location>
        <begin position="397"/>
        <end position="407"/>
    </location>
</feature>
<dbReference type="InterPro" id="IPR019734">
    <property type="entry name" value="TPR_rpt"/>
</dbReference>
<feature type="repeat" description="TPR" evidence="3">
    <location>
        <begin position="581"/>
        <end position="614"/>
    </location>
</feature>
<evidence type="ECO:0000313" key="5">
    <source>
        <dbReference type="EMBL" id="KAF2431379.1"/>
    </source>
</evidence>
<dbReference type="PANTHER" id="PTHR12558:SF13">
    <property type="entry name" value="CELL DIVISION CYCLE PROTEIN 27 HOMOLOG"/>
    <property type="match status" value="1"/>
</dbReference>
<proteinExistence type="inferred from homology"/>
<evidence type="ECO:0000256" key="4">
    <source>
        <dbReference type="SAM" id="MobiDB-lite"/>
    </source>
</evidence>
<dbReference type="Pfam" id="PF13181">
    <property type="entry name" value="TPR_8"/>
    <property type="match status" value="1"/>
</dbReference>
<dbReference type="PANTHER" id="PTHR12558">
    <property type="entry name" value="CELL DIVISION CYCLE 16,23,27"/>
    <property type="match status" value="1"/>
</dbReference>
<gene>
    <name evidence="5" type="ORF">EJ08DRAFT_659977</name>
</gene>
<dbReference type="Proteomes" id="UP000800235">
    <property type="component" value="Unassembled WGS sequence"/>
</dbReference>
<feature type="compositionally biased region" description="Basic and acidic residues" evidence="4">
    <location>
        <begin position="430"/>
        <end position="443"/>
    </location>
</feature>
<evidence type="ECO:0000256" key="1">
    <source>
        <dbReference type="ARBA" id="ARBA00022803"/>
    </source>
</evidence>
<dbReference type="OrthoDB" id="329563at2759"/>